<reference evidence="1 2" key="1">
    <citation type="submission" date="2016-10" db="EMBL/GenBank/DDBJ databases">
        <authorList>
            <person name="Marach S."/>
            <person name="Prathuangwong S."/>
            <person name="Takikawa Y."/>
            <person name="Dohra H."/>
        </authorList>
    </citation>
    <scope>NUCLEOTIDE SEQUENCE [LARGE SCALE GENOMIC DNA]</scope>
    <source>
        <strain evidence="1 2">K2</strain>
    </source>
</reference>
<comment type="caution">
    <text evidence="1">The sequence shown here is derived from an EMBL/GenBank/DDBJ whole genome shotgun (WGS) entry which is preliminary data.</text>
</comment>
<protein>
    <submittedName>
        <fullName evidence="1">Uncharacterized protein</fullName>
    </submittedName>
</protein>
<gene>
    <name evidence="1" type="ORF">BKP66_11190</name>
</gene>
<proteinExistence type="predicted"/>
<evidence type="ECO:0000313" key="2">
    <source>
        <dbReference type="Proteomes" id="UP000180036"/>
    </source>
</evidence>
<name>A0AAP7N523_BACAM</name>
<accession>A0AAP7N523</accession>
<dbReference type="Proteomes" id="UP000180036">
    <property type="component" value="Unassembled WGS sequence"/>
</dbReference>
<evidence type="ECO:0000313" key="1">
    <source>
        <dbReference type="EMBL" id="OIK20195.1"/>
    </source>
</evidence>
<dbReference type="AlphaFoldDB" id="A0AAP7N523"/>
<sequence>MKWQRVGKNNALLFNIRTAGIFLRAGLKKISAEFLILLKTLTDKAEQRFLRSGILLFPSVLQQKMSNGG</sequence>
<dbReference type="EMBL" id="MOEA01000003">
    <property type="protein sequence ID" value="OIK20195.1"/>
    <property type="molecule type" value="Genomic_DNA"/>
</dbReference>
<organism evidence="1 2">
    <name type="scientific">Bacillus amyloliquefaciens</name>
    <name type="common">Bacillus velezensis</name>
    <dbReference type="NCBI Taxonomy" id="1390"/>
    <lineage>
        <taxon>Bacteria</taxon>
        <taxon>Bacillati</taxon>
        <taxon>Bacillota</taxon>
        <taxon>Bacilli</taxon>
        <taxon>Bacillales</taxon>
        <taxon>Bacillaceae</taxon>
        <taxon>Bacillus</taxon>
        <taxon>Bacillus amyloliquefaciens group</taxon>
    </lineage>
</organism>